<reference evidence="8" key="2">
    <citation type="journal article" date="2018" name="Environ. Microbiol.">
        <title>Bloom of a denitrifying methanotroph, 'Candidatus Methylomirabilis limnetica', in a deep stratified lake.</title>
        <authorList>
            <person name="Graf J.S."/>
            <person name="Mayr M.J."/>
            <person name="Marchant H.K."/>
            <person name="Tienken D."/>
            <person name="Hach P.F."/>
            <person name="Brand A."/>
            <person name="Schubert C.J."/>
            <person name="Kuypers M.M."/>
            <person name="Milucka J."/>
        </authorList>
    </citation>
    <scope>NUCLEOTIDE SEQUENCE [LARGE SCALE GENOMIC DNA]</scope>
    <source>
        <strain evidence="8">Zug</strain>
    </source>
</reference>
<dbReference type="Pfam" id="PF03739">
    <property type="entry name" value="LptF_LptG"/>
    <property type="match status" value="1"/>
</dbReference>
<proteinExistence type="predicted"/>
<keyword evidence="4 6" id="KW-1133">Transmembrane helix</keyword>
<feature type="transmembrane region" description="Helical" evidence="6">
    <location>
        <begin position="99"/>
        <end position="122"/>
    </location>
</feature>
<feature type="transmembrane region" description="Helical" evidence="6">
    <location>
        <begin position="339"/>
        <end position="361"/>
    </location>
</feature>
<comment type="subcellular location">
    <subcellularLocation>
        <location evidence="1">Cell membrane</location>
        <topology evidence="1">Multi-pass membrane protein</topology>
    </subcellularLocation>
</comment>
<dbReference type="PANTHER" id="PTHR33529:SF2">
    <property type="entry name" value="LIPOPOLYSACCHARIDE EXPORT SYSTEM PERMEASE PROTEIN LPTG"/>
    <property type="match status" value="1"/>
</dbReference>
<evidence type="ECO:0000313" key="8">
    <source>
        <dbReference type="Proteomes" id="UP000241436"/>
    </source>
</evidence>
<dbReference type="PANTHER" id="PTHR33529">
    <property type="entry name" value="SLR0882 PROTEIN-RELATED"/>
    <property type="match status" value="1"/>
</dbReference>
<evidence type="ECO:0000313" key="7">
    <source>
        <dbReference type="EMBL" id="PTL36190.1"/>
    </source>
</evidence>
<sequence>MGCAGGCERCSGYLVGPPSLGGPGCRPVVERDNASMSTIDRHIWLRVIRSYALVMAVLLSVFSLMAFVTELDSIGRGTYALSDAVLNVLLTMPSRMIELAPATALLGSIIGLGELASSHELIAMQVLGTSPLRIGWSVTVTGILLMLVVVGVQEWVAPSTDQLAYTRRIQAISNPEALHTKQGFWSRDGQQFIRVHQVLPGRILSDVEIYDFDDHDRLRLVTWAQRADPKDSQGWVLLNVVQQITEAERVVTKRLASLPWAGALTPAQVELLVLPVEILSRSTLGQHIAFLKKTGQDAERLEIRLWQQITMPLSTLMMVLVAIPFVLGPLRTATAGKRILHGSLVGAAFHLSSLSVAHLGAILHLNAALTVLSPLAVLGGVTVWVYRRVR</sequence>
<dbReference type="Proteomes" id="UP000241436">
    <property type="component" value="Unassembled WGS sequence"/>
</dbReference>
<protein>
    <submittedName>
        <fullName evidence="7">LPS export ABC transporter permease LptG</fullName>
    </submittedName>
</protein>
<dbReference type="InterPro" id="IPR030923">
    <property type="entry name" value="LptG"/>
</dbReference>
<reference evidence="7 8" key="1">
    <citation type="submission" date="2017-09" db="EMBL/GenBank/DDBJ databases">
        <title>Bloom of a denitrifying methanotroph, Candidatus Methylomirabilis limnetica, in a deep stratified lake.</title>
        <authorList>
            <person name="Graf J.S."/>
            <person name="Marchant H.K."/>
            <person name="Tienken D."/>
            <person name="Hach P.F."/>
            <person name="Brand A."/>
            <person name="Schubert C.J."/>
            <person name="Kuypers M.M."/>
            <person name="Milucka J."/>
        </authorList>
    </citation>
    <scope>NUCLEOTIDE SEQUENCE [LARGE SCALE GENOMIC DNA]</scope>
    <source>
        <strain evidence="7 8">Zug</strain>
    </source>
</reference>
<dbReference type="EMBL" id="NVQC01000017">
    <property type="protein sequence ID" value="PTL36190.1"/>
    <property type="molecule type" value="Genomic_DNA"/>
</dbReference>
<feature type="transmembrane region" description="Helical" evidence="6">
    <location>
        <begin position="367"/>
        <end position="386"/>
    </location>
</feature>
<organism evidence="7 8">
    <name type="scientific">Candidatus Methylomirabilis limnetica</name>
    <dbReference type="NCBI Taxonomy" id="2033718"/>
    <lineage>
        <taxon>Bacteria</taxon>
        <taxon>Candidatus Methylomirabilota</taxon>
        <taxon>Candidatus Methylomirabilia</taxon>
        <taxon>Candidatus Methylomirabilales</taxon>
        <taxon>Candidatus Methylomirabilaceae</taxon>
        <taxon>Candidatus Methylomirabilis</taxon>
    </lineage>
</organism>
<feature type="transmembrane region" description="Helical" evidence="6">
    <location>
        <begin position="309"/>
        <end position="327"/>
    </location>
</feature>
<comment type="caution">
    <text evidence="7">The sequence shown here is derived from an EMBL/GenBank/DDBJ whole genome shotgun (WGS) entry which is preliminary data.</text>
</comment>
<dbReference type="GO" id="GO:0043190">
    <property type="term" value="C:ATP-binding cassette (ABC) transporter complex"/>
    <property type="evidence" value="ECO:0007669"/>
    <property type="project" value="InterPro"/>
</dbReference>
<evidence type="ECO:0000256" key="4">
    <source>
        <dbReference type="ARBA" id="ARBA00022989"/>
    </source>
</evidence>
<feature type="transmembrane region" description="Helical" evidence="6">
    <location>
        <begin position="51"/>
        <end position="69"/>
    </location>
</feature>
<gene>
    <name evidence="7" type="primary">lptG</name>
    <name evidence="7" type="ORF">CLG94_05900</name>
</gene>
<evidence type="ECO:0000256" key="5">
    <source>
        <dbReference type="ARBA" id="ARBA00023136"/>
    </source>
</evidence>
<keyword evidence="2" id="KW-1003">Cell membrane</keyword>
<evidence type="ECO:0000256" key="1">
    <source>
        <dbReference type="ARBA" id="ARBA00004651"/>
    </source>
</evidence>
<dbReference type="GO" id="GO:0055085">
    <property type="term" value="P:transmembrane transport"/>
    <property type="evidence" value="ECO:0007669"/>
    <property type="project" value="InterPro"/>
</dbReference>
<dbReference type="AlphaFoldDB" id="A0A2T4TYL0"/>
<feature type="transmembrane region" description="Helical" evidence="6">
    <location>
        <begin position="134"/>
        <end position="152"/>
    </location>
</feature>
<keyword evidence="5 6" id="KW-0472">Membrane</keyword>
<keyword evidence="8" id="KW-1185">Reference proteome</keyword>
<evidence type="ECO:0000256" key="6">
    <source>
        <dbReference type="SAM" id="Phobius"/>
    </source>
</evidence>
<dbReference type="InterPro" id="IPR005495">
    <property type="entry name" value="LptG/LptF_permease"/>
</dbReference>
<dbReference type="NCBIfam" id="TIGR04408">
    <property type="entry name" value="LptG_lptG"/>
    <property type="match status" value="1"/>
</dbReference>
<evidence type="ECO:0000256" key="2">
    <source>
        <dbReference type="ARBA" id="ARBA00022475"/>
    </source>
</evidence>
<name>A0A2T4TYL0_9BACT</name>
<dbReference type="GO" id="GO:0015920">
    <property type="term" value="P:lipopolysaccharide transport"/>
    <property type="evidence" value="ECO:0007669"/>
    <property type="project" value="TreeGrafter"/>
</dbReference>
<evidence type="ECO:0000256" key="3">
    <source>
        <dbReference type="ARBA" id="ARBA00022692"/>
    </source>
</evidence>
<keyword evidence="3 6" id="KW-0812">Transmembrane</keyword>
<accession>A0A2T4TYL0</accession>